<dbReference type="InterPro" id="IPR003759">
    <property type="entry name" value="Cbl-bd_cap"/>
</dbReference>
<dbReference type="PANTHER" id="PTHR30204">
    <property type="entry name" value="REDOX-CYCLING DRUG-SENSING TRANSCRIPTIONAL ACTIVATOR SOXR"/>
    <property type="match status" value="1"/>
</dbReference>
<dbReference type="Gene3D" id="1.10.1240.10">
    <property type="entry name" value="Methionine synthase domain"/>
    <property type="match status" value="1"/>
</dbReference>
<evidence type="ECO:0000313" key="7">
    <source>
        <dbReference type="Proteomes" id="UP001403385"/>
    </source>
</evidence>
<dbReference type="InterPro" id="IPR009061">
    <property type="entry name" value="DNA-bd_dom_put_sf"/>
</dbReference>
<evidence type="ECO:0000256" key="4">
    <source>
        <dbReference type="ARBA" id="ARBA00023163"/>
    </source>
</evidence>
<keyword evidence="1" id="KW-0678">Repressor</keyword>
<name>A0AAW9RXJ7_9BACT</name>
<dbReference type="Proteomes" id="UP001403385">
    <property type="component" value="Unassembled WGS sequence"/>
</dbReference>
<comment type="caution">
    <text evidence="6">The sequence shown here is derived from an EMBL/GenBank/DDBJ whole genome shotgun (WGS) entry which is preliminary data.</text>
</comment>
<dbReference type="GO" id="GO:0031419">
    <property type="term" value="F:cobalamin binding"/>
    <property type="evidence" value="ECO:0007669"/>
    <property type="project" value="InterPro"/>
</dbReference>
<proteinExistence type="predicted"/>
<dbReference type="SUPFAM" id="SSF52242">
    <property type="entry name" value="Cobalamin (vitamin B12)-binding domain"/>
    <property type="match status" value="1"/>
</dbReference>
<keyword evidence="3" id="KW-0238">DNA-binding</keyword>
<evidence type="ECO:0000256" key="2">
    <source>
        <dbReference type="ARBA" id="ARBA00023015"/>
    </source>
</evidence>
<evidence type="ECO:0000313" key="6">
    <source>
        <dbReference type="EMBL" id="MEN7548477.1"/>
    </source>
</evidence>
<dbReference type="InterPro" id="IPR036594">
    <property type="entry name" value="Meth_synthase_dom"/>
</dbReference>
<dbReference type="GO" id="GO:0003677">
    <property type="term" value="F:DNA binding"/>
    <property type="evidence" value="ECO:0007669"/>
    <property type="project" value="UniProtKB-KW"/>
</dbReference>
<dbReference type="SUPFAM" id="SSF46955">
    <property type="entry name" value="Putative DNA-binding domain"/>
    <property type="match status" value="1"/>
</dbReference>
<dbReference type="GO" id="GO:0046872">
    <property type="term" value="F:metal ion binding"/>
    <property type="evidence" value="ECO:0007669"/>
    <property type="project" value="InterPro"/>
</dbReference>
<dbReference type="EMBL" id="JBDKWZ010000005">
    <property type="protein sequence ID" value="MEN7548477.1"/>
    <property type="molecule type" value="Genomic_DNA"/>
</dbReference>
<dbReference type="Gene3D" id="3.40.50.280">
    <property type="entry name" value="Cobalamin-binding domain"/>
    <property type="match status" value="1"/>
</dbReference>
<feature type="domain" description="HTH merR-type" evidence="5">
    <location>
        <begin position="3"/>
        <end position="72"/>
    </location>
</feature>
<keyword evidence="2" id="KW-0805">Transcription regulation</keyword>
<dbReference type="PANTHER" id="PTHR30204:SF69">
    <property type="entry name" value="MERR-FAMILY TRANSCRIPTIONAL REGULATOR"/>
    <property type="match status" value="1"/>
</dbReference>
<evidence type="ECO:0000259" key="5">
    <source>
        <dbReference type="PROSITE" id="PS50937"/>
    </source>
</evidence>
<gene>
    <name evidence="6" type="ORF">AAG747_11190</name>
</gene>
<dbReference type="InterPro" id="IPR047057">
    <property type="entry name" value="MerR_fam"/>
</dbReference>
<dbReference type="GO" id="GO:0003700">
    <property type="term" value="F:DNA-binding transcription factor activity"/>
    <property type="evidence" value="ECO:0007669"/>
    <property type="project" value="InterPro"/>
</dbReference>
<dbReference type="SMART" id="SM00422">
    <property type="entry name" value="HTH_MERR"/>
    <property type="match status" value="1"/>
</dbReference>
<dbReference type="RefSeq" id="WP_346821255.1">
    <property type="nucleotide sequence ID" value="NZ_JBDKWZ010000005.1"/>
</dbReference>
<keyword evidence="4" id="KW-0804">Transcription</keyword>
<dbReference type="CDD" id="cd01104">
    <property type="entry name" value="HTH_MlrA-CarA"/>
    <property type="match status" value="1"/>
</dbReference>
<organism evidence="6 7">
    <name type="scientific">Rapidithrix thailandica</name>
    <dbReference type="NCBI Taxonomy" id="413964"/>
    <lineage>
        <taxon>Bacteria</taxon>
        <taxon>Pseudomonadati</taxon>
        <taxon>Bacteroidota</taxon>
        <taxon>Cytophagia</taxon>
        <taxon>Cytophagales</taxon>
        <taxon>Flammeovirgaceae</taxon>
        <taxon>Rapidithrix</taxon>
    </lineage>
</organism>
<reference evidence="6 7" key="1">
    <citation type="submission" date="2024-04" db="EMBL/GenBank/DDBJ databases">
        <title>Novel genus in family Flammeovirgaceae.</title>
        <authorList>
            <person name="Nguyen T.H."/>
            <person name="Vuong T.Q."/>
            <person name="Le H."/>
            <person name="Kim S.-G."/>
        </authorList>
    </citation>
    <scope>NUCLEOTIDE SEQUENCE [LARGE SCALE GENOMIC DNA]</scope>
    <source>
        <strain evidence="6 7">JCM 23209</strain>
    </source>
</reference>
<dbReference type="PROSITE" id="PS50937">
    <property type="entry name" value="HTH_MERR_2"/>
    <property type="match status" value="1"/>
</dbReference>
<dbReference type="InterPro" id="IPR000551">
    <property type="entry name" value="MerR-type_HTH_dom"/>
</dbReference>
<evidence type="ECO:0000256" key="3">
    <source>
        <dbReference type="ARBA" id="ARBA00023125"/>
    </source>
</evidence>
<accession>A0AAW9RXJ7</accession>
<protein>
    <submittedName>
        <fullName evidence="6">MerR family transcriptional regulator</fullName>
    </submittedName>
</protein>
<sequence>MTGYSIKDLEHLTGIKAHTIRIWEQRYNIIQPQRTDSNIRYYDSSDLKLMLNIALLNNNGFKISKIAKMSKEEIWQKVKDILDNNEGYQDQINALITAMIEINEAQFEKILSTNILQLGFEDTMVHIIYPFLIKVGFLWQTDVINPAHEHFISNLIRQKLIVAIDAQLTADQEKRKKYMLFLPEGELHELSLLFATYLIKSRGNQVIYLGQSLPLDDLETAYHTHQPDYLLTVLTSHPNVEKAGSYLEKLSKTFPEASIFISGYQVVGQDLDIPENMLIITHYKYLIQHLEEEKRRLSGKRYY</sequence>
<keyword evidence="7" id="KW-1185">Reference proteome</keyword>
<evidence type="ECO:0000256" key="1">
    <source>
        <dbReference type="ARBA" id="ARBA00022491"/>
    </source>
</evidence>
<dbReference type="AlphaFoldDB" id="A0AAW9RXJ7"/>
<dbReference type="Gene3D" id="1.10.1660.10">
    <property type="match status" value="1"/>
</dbReference>
<dbReference type="InterPro" id="IPR036724">
    <property type="entry name" value="Cobalamin-bd_sf"/>
</dbReference>
<dbReference type="Pfam" id="PF02607">
    <property type="entry name" value="B12-binding_2"/>
    <property type="match status" value="1"/>
</dbReference>
<dbReference type="Pfam" id="PF13411">
    <property type="entry name" value="MerR_1"/>
    <property type="match status" value="1"/>
</dbReference>